<comment type="caution">
    <text evidence="2">The sequence shown here is derived from an EMBL/GenBank/DDBJ whole genome shotgun (WGS) entry which is preliminary data.</text>
</comment>
<dbReference type="EMBL" id="WHUW01000007">
    <property type="protein sequence ID" value="KAF8443728.1"/>
    <property type="molecule type" value="Genomic_DNA"/>
</dbReference>
<proteinExistence type="predicted"/>
<evidence type="ECO:0000313" key="3">
    <source>
        <dbReference type="Proteomes" id="UP001194468"/>
    </source>
</evidence>
<dbReference type="AlphaFoldDB" id="A0AAD4BZJ1"/>
<organism evidence="2 3">
    <name type="scientific">Boletus edulis BED1</name>
    <dbReference type="NCBI Taxonomy" id="1328754"/>
    <lineage>
        <taxon>Eukaryota</taxon>
        <taxon>Fungi</taxon>
        <taxon>Dikarya</taxon>
        <taxon>Basidiomycota</taxon>
        <taxon>Agaricomycotina</taxon>
        <taxon>Agaricomycetes</taxon>
        <taxon>Agaricomycetidae</taxon>
        <taxon>Boletales</taxon>
        <taxon>Boletineae</taxon>
        <taxon>Boletaceae</taxon>
        <taxon>Boletoideae</taxon>
        <taxon>Boletus</taxon>
    </lineage>
</organism>
<protein>
    <submittedName>
        <fullName evidence="2">Uncharacterized protein</fullName>
    </submittedName>
</protein>
<feature type="region of interest" description="Disordered" evidence="1">
    <location>
        <begin position="352"/>
        <end position="418"/>
    </location>
</feature>
<dbReference type="Proteomes" id="UP001194468">
    <property type="component" value="Unassembled WGS sequence"/>
</dbReference>
<evidence type="ECO:0000256" key="1">
    <source>
        <dbReference type="SAM" id="MobiDB-lite"/>
    </source>
</evidence>
<name>A0AAD4BZJ1_BOLED</name>
<gene>
    <name evidence="2" type="ORF">L210DRAFT_3502505</name>
</gene>
<reference evidence="2" key="2">
    <citation type="journal article" date="2020" name="Nat. Commun.">
        <title>Large-scale genome sequencing of mycorrhizal fungi provides insights into the early evolution of symbiotic traits.</title>
        <authorList>
            <person name="Miyauchi S."/>
            <person name="Kiss E."/>
            <person name="Kuo A."/>
            <person name="Drula E."/>
            <person name="Kohler A."/>
            <person name="Sanchez-Garcia M."/>
            <person name="Morin E."/>
            <person name="Andreopoulos B."/>
            <person name="Barry K.W."/>
            <person name="Bonito G."/>
            <person name="Buee M."/>
            <person name="Carver A."/>
            <person name="Chen C."/>
            <person name="Cichocki N."/>
            <person name="Clum A."/>
            <person name="Culley D."/>
            <person name="Crous P.W."/>
            <person name="Fauchery L."/>
            <person name="Girlanda M."/>
            <person name="Hayes R.D."/>
            <person name="Keri Z."/>
            <person name="LaButti K."/>
            <person name="Lipzen A."/>
            <person name="Lombard V."/>
            <person name="Magnuson J."/>
            <person name="Maillard F."/>
            <person name="Murat C."/>
            <person name="Nolan M."/>
            <person name="Ohm R.A."/>
            <person name="Pangilinan J."/>
            <person name="Pereira M.F."/>
            <person name="Perotto S."/>
            <person name="Peter M."/>
            <person name="Pfister S."/>
            <person name="Riley R."/>
            <person name="Sitrit Y."/>
            <person name="Stielow J.B."/>
            <person name="Szollosi G."/>
            <person name="Zifcakova L."/>
            <person name="Stursova M."/>
            <person name="Spatafora J.W."/>
            <person name="Tedersoo L."/>
            <person name="Vaario L.M."/>
            <person name="Yamada A."/>
            <person name="Yan M."/>
            <person name="Wang P."/>
            <person name="Xu J."/>
            <person name="Bruns T."/>
            <person name="Baldrian P."/>
            <person name="Vilgalys R."/>
            <person name="Dunand C."/>
            <person name="Henrissat B."/>
            <person name="Grigoriev I.V."/>
            <person name="Hibbett D."/>
            <person name="Nagy L.G."/>
            <person name="Martin F.M."/>
        </authorList>
    </citation>
    <scope>NUCLEOTIDE SEQUENCE</scope>
    <source>
        <strain evidence="2">BED1</strain>
    </source>
</reference>
<keyword evidence="3" id="KW-1185">Reference proteome</keyword>
<feature type="compositionally biased region" description="Basic and acidic residues" evidence="1">
    <location>
        <begin position="352"/>
        <end position="370"/>
    </location>
</feature>
<accession>A0AAD4BZJ1</accession>
<reference evidence="2" key="1">
    <citation type="submission" date="2019-10" db="EMBL/GenBank/DDBJ databases">
        <authorList>
            <consortium name="DOE Joint Genome Institute"/>
            <person name="Kuo A."/>
            <person name="Miyauchi S."/>
            <person name="Kiss E."/>
            <person name="Drula E."/>
            <person name="Kohler A."/>
            <person name="Sanchez-Garcia M."/>
            <person name="Andreopoulos B."/>
            <person name="Barry K.W."/>
            <person name="Bonito G."/>
            <person name="Buee M."/>
            <person name="Carver A."/>
            <person name="Chen C."/>
            <person name="Cichocki N."/>
            <person name="Clum A."/>
            <person name="Culley D."/>
            <person name="Crous P.W."/>
            <person name="Fauchery L."/>
            <person name="Girlanda M."/>
            <person name="Hayes R."/>
            <person name="Keri Z."/>
            <person name="LaButti K."/>
            <person name="Lipzen A."/>
            <person name="Lombard V."/>
            <person name="Magnuson J."/>
            <person name="Maillard F."/>
            <person name="Morin E."/>
            <person name="Murat C."/>
            <person name="Nolan M."/>
            <person name="Ohm R."/>
            <person name="Pangilinan J."/>
            <person name="Pereira M."/>
            <person name="Perotto S."/>
            <person name="Peter M."/>
            <person name="Riley R."/>
            <person name="Sitrit Y."/>
            <person name="Stielow B."/>
            <person name="Szollosi G."/>
            <person name="Zifcakova L."/>
            <person name="Stursova M."/>
            <person name="Spatafora J.W."/>
            <person name="Tedersoo L."/>
            <person name="Vaario L.-M."/>
            <person name="Yamada A."/>
            <person name="Yan M."/>
            <person name="Wang P."/>
            <person name="Xu J."/>
            <person name="Bruns T."/>
            <person name="Baldrian P."/>
            <person name="Vilgalys R."/>
            <person name="Henrissat B."/>
            <person name="Grigoriev I.V."/>
            <person name="Hibbett D."/>
            <person name="Nagy L.G."/>
            <person name="Martin F.M."/>
        </authorList>
    </citation>
    <scope>NUCLEOTIDE SEQUENCE</scope>
    <source>
        <strain evidence="2">BED1</strain>
    </source>
</reference>
<evidence type="ECO:0000313" key="2">
    <source>
        <dbReference type="EMBL" id="KAF8443728.1"/>
    </source>
</evidence>
<sequence length="517" mass="58400">MSVHLPNTIVESQKVLMVKHIQKDLRSKKLENSNETFLLLNDYYLKAQGKHKYYDTEMNKYWLAMDRYCGEKANKTAAAKNSNLVPLAKYMFNRIAWIQSGLIIRSSDPLWITTTKQIPVARMTNSAWKMQSLNHLRGLRVWKENNDLALTKVKTSKDLLEKSLMKNFADHINAYREKLKAKKFTAPSRRPDFNGLDLTGLTSMQTKFIKQMDGTFVPLVRLYCEIHGVSQWKWWDDIYDKPNVDVQLDLEVPIQVFADDTAGNCMLQLLCSDQICKDAHDAIKQYTIWDTYTTFSHCYSIESLVEAMLIETEENGGSGTGCGGEQASEAASGDCSQSKRYKAFWKPVNVKEKDQHKAIHAMNKDNKDTEMSSSSKSKAKATNPKKGTQPDIELGSKDGKTPSASISPSKDQMCEPGQTGPCHGNKMKDDHASEWCHHERCEHNPWTSLLRSFGKDQPTINSTSIALIWVEYGLDGACGLPSRSAQRFWHWPIQCAGHLVPTSGDVTIPTGHVVPQI</sequence>